<accession>A0A1J1GSU1</accession>
<comment type="caution">
    <text evidence="10">The sequence shown here is derived from an EMBL/GenBank/DDBJ whole genome shotgun (WGS) entry which is preliminary data.</text>
</comment>
<dbReference type="GeneID" id="39728639"/>
<evidence type="ECO:0000256" key="1">
    <source>
        <dbReference type="ARBA" id="ARBA00004141"/>
    </source>
</evidence>
<evidence type="ECO:0000256" key="8">
    <source>
        <dbReference type="SAM" id="Coils"/>
    </source>
</evidence>
<evidence type="ECO:0000256" key="2">
    <source>
        <dbReference type="ARBA" id="ARBA00006595"/>
    </source>
</evidence>
<evidence type="ECO:0000313" key="11">
    <source>
        <dbReference type="Proteomes" id="UP000220797"/>
    </source>
</evidence>
<keyword evidence="8" id="KW-0175">Coiled coil</keyword>
<keyword evidence="6 9" id="KW-1133">Transmembrane helix</keyword>
<comment type="subcellular location">
    <subcellularLocation>
        <location evidence="1">Membrane</location>
        <topology evidence="1">Multi-pass membrane protein</topology>
    </subcellularLocation>
</comment>
<evidence type="ECO:0000313" key="10">
    <source>
        <dbReference type="EMBL" id="CRG95350.1"/>
    </source>
</evidence>
<evidence type="ECO:0000256" key="6">
    <source>
        <dbReference type="ARBA" id="ARBA00022989"/>
    </source>
</evidence>
<dbReference type="SUPFAM" id="SSF103473">
    <property type="entry name" value="MFS general substrate transporter"/>
    <property type="match status" value="1"/>
</dbReference>
<dbReference type="GO" id="GO:0006865">
    <property type="term" value="P:amino acid transport"/>
    <property type="evidence" value="ECO:0007669"/>
    <property type="project" value="UniProtKB-KW"/>
</dbReference>
<organism evidence="10 11">
    <name type="scientific">Plasmodium gallinaceum</name>
    <dbReference type="NCBI Taxonomy" id="5849"/>
    <lineage>
        <taxon>Eukaryota</taxon>
        <taxon>Sar</taxon>
        <taxon>Alveolata</taxon>
        <taxon>Apicomplexa</taxon>
        <taxon>Aconoidasida</taxon>
        <taxon>Haemosporida</taxon>
        <taxon>Plasmodiidae</taxon>
        <taxon>Plasmodium</taxon>
        <taxon>Plasmodium (Haemamoeba)</taxon>
    </lineage>
</organism>
<dbReference type="InterPro" id="IPR036259">
    <property type="entry name" value="MFS_trans_sf"/>
</dbReference>
<dbReference type="RefSeq" id="XP_028528161.1">
    <property type="nucleotide sequence ID" value="XM_028671516.1"/>
</dbReference>
<feature type="coiled-coil region" evidence="8">
    <location>
        <begin position="359"/>
        <end position="386"/>
    </location>
</feature>
<feature type="transmembrane region" description="Helical" evidence="9">
    <location>
        <begin position="538"/>
        <end position="557"/>
    </location>
</feature>
<keyword evidence="3" id="KW-0813">Transport</keyword>
<feature type="transmembrane region" description="Helical" evidence="9">
    <location>
        <begin position="505"/>
        <end position="526"/>
    </location>
</feature>
<dbReference type="Proteomes" id="UP000220797">
    <property type="component" value="Unassembled WGS sequence"/>
</dbReference>
<proteinExistence type="inferred from homology"/>
<evidence type="ECO:0000256" key="3">
    <source>
        <dbReference type="ARBA" id="ARBA00022448"/>
    </source>
</evidence>
<feature type="transmembrane region" description="Helical" evidence="9">
    <location>
        <begin position="569"/>
        <end position="593"/>
    </location>
</feature>
<dbReference type="VEuPathDB" id="PlasmoDB:PGAL8A_00011700"/>
<dbReference type="GO" id="GO:0016020">
    <property type="term" value="C:membrane"/>
    <property type="evidence" value="ECO:0007669"/>
    <property type="project" value="UniProtKB-SubCell"/>
</dbReference>
<reference evidence="10" key="1">
    <citation type="submission" date="2015-04" db="EMBL/GenBank/DDBJ databases">
        <authorList>
            <consortium name="Pathogen Informatics"/>
        </authorList>
    </citation>
    <scope>NUCLEOTIDE SEQUENCE [LARGE SCALE GENOMIC DNA]</scope>
    <source>
        <strain evidence="10">8A</strain>
    </source>
</reference>
<feature type="transmembrane region" description="Helical" evidence="9">
    <location>
        <begin position="81"/>
        <end position="103"/>
    </location>
</feature>
<feature type="transmembrane region" description="Helical" evidence="9">
    <location>
        <begin position="52"/>
        <end position="74"/>
    </location>
</feature>
<dbReference type="Gene3D" id="1.20.1250.20">
    <property type="entry name" value="MFS general substrate transporter like domains"/>
    <property type="match status" value="1"/>
</dbReference>
<gene>
    <name evidence="10" type="ORF">PGAL8A_00011700</name>
</gene>
<feature type="transmembrane region" description="Helical" evidence="9">
    <location>
        <begin position="416"/>
        <end position="439"/>
    </location>
</feature>
<dbReference type="OMA" id="FFANHMY"/>
<dbReference type="OrthoDB" id="371800at2759"/>
<evidence type="ECO:0000256" key="5">
    <source>
        <dbReference type="ARBA" id="ARBA00022970"/>
    </source>
</evidence>
<feature type="transmembrane region" description="Helical" evidence="9">
    <location>
        <begin position="451"/>
        <end position="471"/>
    </location>
</feature>
<keyword evidence="7 9" id="KW-0472">Membrane</keyword>
<dbReference type="AlphaFoldDB" id="A0A1J1GSU1"/>
<name>A0A1J1GSU1_PLAGA</name>
<dbReference type="PANTHER" id="PTHR20772:SF2">
    <property type="entry name" value="PROTEIN FMP42"/>
    <property type="match status" value="1"/>
</dbReference>
<feature type="transmembrane region" description="Helical" evidence="9">
    <location>
        <begin position="177"/>
        <end position="197"/>
    </location>
</feature>
<dbReference type="EMBL" id="CVMV01000033">
    <property type="protein sequence ID" value="CRG95350.1"/>
    <property type="molecule type" value="Genomic_DNA"/>
</dbReference>
<dbReference type="InterPro" id="IPR052599">
    <property type="entry name" value="SLC43A_AATransporter"/>
</dbReference>
<evidence type="ECO:0000256" key="7">
    <source>
        <dbReference type="ARBA" id="ARBA00023136"/>
    </source>
</evidence>
<evidence type="ECO:0000256" key="9">
    <source>
        <dbReference type="SAM" id="Phobius"/>
    </source>
</evidence>
<keyword evidence="5" id="KW-0029">Amino-acid transport</keyword>
<feature type="transmembrane region" description="Helical" evidence="9">
    <location>
        <begin position="478"/>
        <end position="499"/>
    </location>
</feature>
<feature type="transmembrane region" description="Helical" evidence="9">
    <location>
        <begin position="115"/>
        <end position="133"/>
    </location>
</feature>
<protein>
    <submittedName>
        <fullName evidence="10">Transporter, putative</fullName>
    </submittedName>
</protein>
<comment type="similarity">
    <text evidence="2">Belongs to the SLC43A transporter (TC 2.A.1.44) family.</text>
</comment>
<keyword evidence="4 9" id="KW-0812">Transmembrane</keyword>
<dbReference type="PANTHER" id="PTHR20772">
    <property type="entry name" value="PROTEIN FMP42"/>
    <property type="match status" value="1"/>
</dbReference>
<sequence length="605" mass="71598">MYSISTTSIVYQNYIFIANLFKKHRAYEWLCKNEKGSSDDDFFLCYEQENSIQFLLTSGFIIQFASGSIGSILIKVISKKYVAQIGFFFIFIGWIFLCVSLSYSKYYFEHKIENNFQVVSLFFNLAFICFGLGSDNSYLPIIYYINERYPVKDDIIKSCSLNDKFNKLKNLLRNKNYILISAMSSLAVLSLFVGNVINATLDFFDFENNIIIVVLIYISLCVIPSFLITNFLEYKKNYHEEDSNCIKTEYSHEGKNLNVLKNIKDYKHKNETYFKKKKNCENNSCDNNDKNNFDNNYEENLNSIYKNNSHKNNEENYENKFFLKENNNFLTNENIQKTNNDIVIHLNNFNYEDKNKETYECKKEIMNNSEENKEKIKNLNNCTTEKSSSELTSTKDNISIKNTDFSLLKKQVTSSFFIFIIIEFFIITFSICFFMFSLFDIYEKNAFGNTLNIYSYFLPSSFIITLIFGFVADIIGIYNFITFNLILGISLFSFIFIYYNTYNVMIGYISLIIYFFHQSFYVNHMYIYMSTIFRDNNFSILIGIINSFACCGFYLSYKIYENIKYKKESIYTIITIEMIISLYVIIFLFYLIYVKKKIYHKLIHI</sequence>
<keyword evidence="11" id="KW-1185">Reference proteome</keyword>
<feature type="transmembrane region" description="Helical" evidence="9">
    <location>
        <begin position="209"/>
        <end position="232"/>
    </location>
</feature>
<evidence type="ECO:0000256" key="4">
    <source>
        <dbReference type="ARBA" id="ARBA00022692"/>
    </source>
</evidence>